<dbReference type="Proteomes" id="UP000688137">
    <property type="component" value="Unassembled WGS sequence"/>
</dbReference>
<dbReference type="EMBL" id="CAJJDM010000221">
    <property type="protein sequence ID" value="CAD8117814.1"/>
    <property type="molecule type" value="Genomic_DNA"/>
</dbReference>
<keyword evidence="2" id="KW-1185">Reference proteome</keyword>
<reference evidence="1" key="1">
    <citation type="submission" date="2021-01" db="EMBL/GenBank/DDBJ databases">
        <authorList>
            <consortium name="Genoscope - CEA"/>
            <person name="William W."/>
        </authorList>
    </citation>
    <scope>NUCLEOTIDE SEQUENCE</scope>
</reference>
<name>A0A8S1QSK2_PARPR</name>
<comment type="caution">
    <text evidence="1">The sequence shown here is derived from an EMBL/GenBank/DDBJ whole genome shotgun (WGS) entry which is preliminary data.</text>
</comment>
<accession>A0A8S1QSK2</accession>
<organism evidence="1 2">
    <name type="scientific">Paramecium primaurelia</name>
    <dbReference type="NCBI Taxonomy" id="5886"/>
    <lineage>
        <taxon>Eukaryota</taxon>
        <taxon>Sar</taxon>
        <taxon>Alveolata</taxon>
        <taxon>Ciliophora</taxon>
        <taxon>Intramacronucleata</taxon>
        <taxon>Oligohymenophorea</taxon>
        <taxon>Peniculida</taxon>
        <taxon>Parameciidae</taxon>
        <taxon>Paramecium</taxon>
    </lineage>
</organism>
<evidence type="ECO:0000313" key="1">
    <source>
        <dbReference type="EMBL" id="CAD8117814.1"/>
    </source>
</evidence>
<sequence>MSHCQLIDQVVNKLLQAARQIHVHYNRIFPNQYQKLYSLQVYSAAQGYVQVMRWNDNQLLLSRQKTYIYLLREIFEIGFPLNLQVKQVGEPLIKQFCYDGRYESDNERILEEIILGNFLPTQLFRELKKQKVRLKMEVVYQKNQINQQGGIFMSMKLQQKINDDNFCQPCLQISLILNTEARIQRTSKIFPNRNLMGKIETSS</sequence>
<proteinExistence type="predicted"/>
<evidence type="ECO:0000313" key="2">
    <source>
        <dbReference type="Proteomes" id="UP000688137"/>
    </source>
</evidence>
<dbReference type="AlphaFoldDB" id="A0A8S1QSK2"/>
<protein>
    <submittedName>
        <fullName evidence="1">Uncharacterized protein</fullName>
    </submittedName>
</protein>
<gene>
    <name evidence="1" type="ORF">PPRIM_AZ9-3.1.T2120001</name>
</gene>